<reference evidence="1" key="1">
    <citation type="submission" date="2021-09" db="EMBL/GenBank/DDBJ databases">
        <authorList>
            <person name="Martin H S."/>
        </authorList>
    </citation>
    <scope>NUCLEOTIDE SEQUENCE</scope>
</reference>
<dbReference type="Proteomes" id="UP000789524">
    <property type="component" value="Unassembled WGS sequence"/>
</dbReference>
<gene>
    <name evidence="1" type="ORF">DCHRY22_LOCUS16185</name>
</gene>
<evidence type="ECO:0000313" key="2">
    <source>
        <dbReference type="Proteomes" id="UP000789524"/>
    </source>
</evidence>
<keyword evidence="2" id="KW-1185">Reference proteome</keyword>
<dbReference type="AlphaFoldDB" id="A0A8J2RB27"/>
<organism evidence="1 2">
    <name type="scientific">Danaus chrysippus</name>
    <name type="common">African queen</name>
    <dbReference type="NCBI Taxonomy" id="151541"/>
    <lineage>
        <taxon>Eukaryota</taxon>
        <taxon>Metazoa</taxon>
        <taxon>Ecdysozoa</taxon>
        <taxon>Arthropoda</taxon>
        <taxon>Hexapoda</taxon>
        <taxon>Insecta</taxon>
        <taxon>Pterygota</taxon>
        <taxon>Neoptera</taxon>
        <taxon>Endopterygota</taxon>
        <taxon>Lepidoptera</taxon>
        <taxon>Glossata</taxon>
        <taxon>Ditrysia</taxon>
        <taxon>Papilionoidea</taxon>
        <taxon>Nymphalidae</taxon>
        <taxon>Danainae</taxon>
        <taxon>Danaini</taxon>
        <taxon>Danaina</taxon>
        <taxon>Danaus</taxon>
        <taxon>Anosia</taxon>
    </lineage>
</organism>
<protein>
    <submittedName>
        <fullName evidence="1">(African queen) hypothetical protein</fullName>
    </submittedName>
</protein>
<evidence type="ECO:0000313" key="1">
    <source>
        <dbReference type="EMBL" id="CAG9585856.1"/>
    </source>
</evidence>
<accession>A0A8J2RB27</accession>
<dbReference type="EMBL" id="CAKASE010000083">
    <property type="protein sequence ID" value="CAG9585856.1"/>
    <property type="molecule type" value="Genomic_DNA"/>
</dbReference>
<dbReference type="OrthoDB" id="5951731at2759"/>
<name>A0A8J2RB27_9NEOP</name>
<comment type="caution">
    <text evidence="1">The sequence shown here is derived from an EMBL/GenBank/DDBJ whole genome shotgun (WGS) entry which is preliminary data.</text>
</comment>
<proteinExistence type="predicted"/>
<sequence>MAGGASASVGAPQLHLICGSVALCSRRRPARGARAHSAQYTLHRAPLRATRRARGVAVRPPRCMPTRLSTLYSSDTSIQTLKILGSWMYALAYVNCDSFSFPFLVGDRVAGRRRLLPDGAIASISSYISPTRSYHRLRIDS</sequence>